<comment type="caution">
    <text evidence="1">The sequence shown here is derived from an EMBL/GenBank/DDBJ whole genome shotgun (WGS) entry which is preliminary data.</text>
</comment>
<protein>
    <recommendedName>
        <fullName evidence="3">BTB domain-containing protein</fullName>
    </recommendedName>
</protein>
<dbReference type="AlphaFoldDB" id="A0A5Q4BZ64"/>
<reference evidence="1 2" key="1">
    <citation type="journal article" date="2019" name="Sci. Rep.">
        <title>Colletotrichum shisoi sp. nov., an anthracnose pathogen of Perilla frutescens in Japan: molecular phylogenetic, morphological and genomic evidence.</title>
        <authorList>
            <person name="Gan P."/>
            <person name="Tsushima A."/>
            <person name="Hiroyama R."/>
            <person name="Narusaka M."/>
            <person name="Takano Y."/>
            <person name="Narusaka Y."/>
            <person name="Kawaradani M."/>
            <person name="Damm U."/>
            <person name="Shirasu K."/>
        </authorList>
    </citation>
    <scope>NUCLEOTIDE SEQUENCE [LARGE SCALE GENOMIC DNA]</scope>
    <source>
        <strain evidence="1 2">PG-2018a</strain>
    </source>
</reference>
<evidence type="ECO:0008006" key="3">
    <source>
        <dbReference type="Google" id="ProtNLM"/>
    </source>
</evidence>
<dbReference type="Proteomes" id="UP000326340">
    <property type="component" value="Unassembled WGS sequence"/>
</dbReference>
<evidence type="ECO:0000313" key="1">
    <source>
        <dbReference type="EMBL" id="TQN72385.1"/>
    </source>
</evidence>
<gene>
    <name evidence="1" type="ORF">CSHISOI_03124</name>
</gene>
<dbReference type="EMBL" id="PUHP01000176">
    <property type="protein sequence ID" value="TQN72385.1"/>
    <property type="molecule type" value="Genomic_DNA"/>
</dbReference>
<evidence type="ECO:0000313" key="2">
    <source>
        <dbReference type="Proteomes" id="UP000326340"/>
    </source>
</evidence>
<name>A0A5Q4BZ64_9PEZI</name>
<dbReference type="InterPro" id="IPR011333">
    <property type="entry name" value="SKP1/BTB/POZ_sf"/>
</dbReference>
<keyword evidence="2" id="KW-1185">Reference proteome</keyword>
<sequence length="282" mass="31771">MPNRHEIDKDGDLVLQLSRVGLYDAEDEVAEDEASSEDADEKLANYEQVANDELRVSSKVLALNSPVFKAMGGGFKEGTELAENVGSPEPYSIDFPDDDVEAMTILCQILHNVYVSERPKPTGLSRLASIGDKYECTNALKYCGMVWIRDWLQGFEESEPAMIDFCHLLVFSSARALGAYMETLRKFNLLPRDIDFATHRFCHLLETAVDLPKITMADFSCIREIGVCGCRTNKYFNRNLTDEVEKEARNIIQKRRVFNCLDCLKSDGASGAAMSCRIRHFK</sequence>
<dbReference type="OrthoDB" id="5275938at2759"/>
<dbReference type="Gene3D" id="3.30.710.10">
    <property type="entry name" value="Potassium Channel Kv1.1, Chain A"/>
    <property type="match status" value="1"/>
</dbReference>
<accession>A0A5Q4BZ64</accession>
<proteinExistence type="predicted"/>
<organism evidence="1 2">
    <name type="scientific">Colletotrichum shisoi</name>
    <dbReference type="NCBI Taxonomy" id="2078593"/>
    <lineage>
        <taxon>Eukaryota</taxon>
        <taxon>Fungi</taxon>
        <taxon>Dikarya</taxon>
        <taxon>Ascomycota</taxon>
        <taxon>Pezizomycotina</taxon>
        <taxon>Sordariomycetes</taxon>
        <taxon>Hypocreomycetidae</taxon>
        <taxon>Glomerellales</taxon>
        <taxon>Glomerellaceae</taxon>
        <taxon>Colletotrichum</taxon>
        <taxon>Colletotrichum destructivum species complex</taxon>
    </lineage>
</organism>